<dbReference type="EMBL" id="BPVZ01000046">
    <property type="protein sequence ID" value="GKV16559.1"/>
    <property type="molecule type" value="Genomic_DNA"/>
</dbReference>
<evidence type="ECO:0000256" key="1">
    <source>
        <dbReference type="SAM" id="MobiDB-lite"/>
    </source>
</evidence>
<dbReference type="AlphaFoldDB" id="A0AAV5JYX8"/>
<organism evidence="2 3">
    <name type="scientific">Rubroshorea leprosula</name>
    <dbReference type="NCBI Taxonomy" id="152421"/>
    <lineage>
        <taxon>Eukaryota</taxon>
        <taxon>Viridiplantae</taxon>
        <taxon>Streptophyta</taxon>
        <taxon>Embryophyta</taxon>
        <taxon>Tracheophyta</taxon>
        <taxon>Spermatophyta</taxon>
        <taxon>Magnoliopsida</taxon>
        <taxon>eudicotyledons</taxon>
        <taxon>Gunneridae</taxon>
        <taxon>Pentapetalae</taxon>
        <taxon>rosids</taxon>
        <taxon>malvids</taxon>
        <taxon>Malvales</taxon>
        <taxon>Dipterocarpaceae</taxon>
        <taxon>Rubroshorea</taxon>
    </lineage>
</organism>
<feature type="region of interest" description="Disordered" evidence="1">
    <location>
        <begin position="1"/>
        <end position="42"/>
    </location>
</feature>
<proteinExistence type="predicted"/>
<evidence type="ECO:0000313" key="3">
    <source>
        <dbReference type="Proteomes" id="UP001054252"/>
    </source>
</evidence>
<reference evidence="2 3" key="1">
    <citation type="journal article" date="2021" name="Commun. Biol.">
        <title>The genome of Shorea leprosula (Dipterocarpaceae) highlights the ecological relevance of drought in aseasonal tropical rainforests.</title>
        <authorList>
            <person name="Ng K.K.S."/>
            <person name="Kobayashi M.J."/>
            <person name="Fawcett J.A."/>
            <person name="Hatakeyama M."/>
            <person name="Paape T."/>
            <person name="Ng C.H."/>
            <person name="Ang C.C."/>
            <person name="Tnah L.H."/>
            <person name="Lee C.T."/>
            <person name="Nishiyama T."/>
            <person name="Sese J."/>
            <person name="O'Brien M.J."/>
            <person name="Copetti D."/>
            <person name="Mohd Noor M.I."/>
            <person name="Ong R.C."/>
            <person name="Putra M."/>
            <person name="Sireger I.Z."/>
            <person name="Indrioko S."/>
            <person name="Kosugi Y."/>
            <person name="Izuno A."/>
            <person name="Isagi Y."/>
            <person name="Lee S.L."/>
            <person name="Shimizu K.K."/>
        </authorList>
    </citation>
    <scope>NUCLEOTIDE SEQUENCE [LARGE SCALE GENOMIC DNA]</scope>
    <source>
        <strain evidence="2">214</strain>
    </source>
</reference>
<dbReference type="PANTHER" id="PTHR34567:SF7">
    <property type="entry name" value="PENTATRICOPEPTIDE REPEAT-CONTAINING-LIKE PROTEIN"/>
    <property type="match status" value="1"/>
</dbReference>
<dbReference type="Proteomes" id="UP001054252">
    <property type="component" value="Unassembled WGS sequence"/>
</dbReference>
<dbReference type="PANTHER" id="PTHR34567">
    <property type="entry name" value="FK506-BINDING-LIKE PROTEIN"/>
    <property type="match status" value="1"/>
</dbReference>
<feature type="region of interest" description="Disordered" evidence="1">
    <location>
        <begin position="56"/>
        <end position="78"/>
    </location>
</feature>
<gene>
    <name evidence="2" type="ORF">SLEP1_g27187</name>
</gene>
<feature type="compositionally biased region" description="Basic and acidic residues" evidence="1">
    <location>
        <begin position="56"/>
        <end position="69"/>
    </location>
</feature>
<name>A0AAV5JYX8_9ROSI</name>
<comment type="caution">
    <text evidence="2">The sequence shown here is derived from an EMBL/GenBank/DDBJ whole genome shotgun (WGS) entry which is preliminary data.</text>
</comment>
<keyword evidence="3" id="KW-1185">Reference proteome</keyword>
<accession>A0AAV5JYX8</accession>
<sequence>MSIWKRGHDQGTYCHESENMSRPPRPWRPKPDHNTNYLHGHQSRFSGRNYTTNWRRVDGGGRYRQEGTRGTHHPRFHNTKPNGMILSFEKRFCWEVGRMSWKRFVYAKRHIYLYDKVMQWNDSAVKDAFFEAKARFSAELRGCPGHIPLPSPDIYIDSVDWNSGIETDEDLDDPLSSISDMVPDDAHEADWGKKIFPESFYIPLEQIKATGWDEY</sequence>
<protein>
    <submittedName>
        <fullName evidence="2">Uncharacterized protein</fullName>
    </submittedName>
</protein>
<evidence type="ECO:0000313" key="2">
    <source>
        <dbReference type="EMBL" id="GKV16559.1"/>
    </source>
</evidence>